<dbReference type="PANTHER" id="PTHR37984">
    <property type="entry name" value="PROTEIN CBG26694"/>
    <property type="match status" value="1"/>
</dbReference>
<dbReference type="EC" id="2.7.7.49" evidence="1"/>
<dbReference type="InterPro" id="IPR041577">
    <property type="entry name" value="RT_RNaseH_2"/>
</dbReference>
<organism evidence="10">
    <name type="scientific">Homalodisca liturata</name>
    <dbReference type="NCBI Taxonomy" id="320908"/>
    <lineage>
        <taxon>Eukaryota</taxon>
        <taxon>Metazoa</taxon>
        <taxon>Ecdysozoa</taxon>
        <taxon>Arthropoda</taxon>
        <taxon>Hexapoda</taxon>
        <taxon>Insecta</taxon>
        <taxon>Pterygota</taxon>
        <taxon>Neoptera</taxon>
        <taxon>Paraneoptera</taxon>
        <taxon>Hemiptera</taxon>
        <taxon>Auchenorrhyncha</taxon>
        <taxon>Membracoidea</taxon>
        <taxon>Cicadellidae</taxon>
        <taxon>Cicadellinae</taxon>
        <taxon>Proconiini</taxon>
        <taxon>Homalodisca</taxon>
    </lineage>
</organism>
<dbReference type="InterPro" id="IPR043502">
    <property type="entry name" value="DNA/RNA_pol_sf"/>
</dbReference>
<evidence type="ECO:0000256" key="6">
    <source>
        <dbReference type="ARBA" id="ARBA00023268"/>
    </source>
</evidence>
<dbReference type="PANTHER" id="PTHR37984:SF5">
    <property type="entry name" value="PROTEIN NYNRIN-LIKE"/>
    <property type="match status" value="1"/>
</dbReference>
<keyword evidence="4" id="KW-0255">Endonuclease</keyword>
<feature type="non-terminal residue" evidence="10">
    <location>
        <position position="360"/>
    </location>
</feature>
<keyword evidence="5" id="KW-0695">RNA-directed DNA polymerase</keyword>
<dbReference type="EMBL" id="GECU01030979">
    <property type="protein sequence ID" value="JAS76727.1"/>
    <property type="molecule type" value="Transcribed_RNA"/>
</dbReference>
<feature type="non-terminal residue" evidence="10">
    <location>
        <position position="1"/>
    </location>
</feature>
<dbReference type="InterPro" id="IPR041588">
    <property type="entry name" value="Integrase_H2C2"/>
</dbReference>
<dbReference type="FunFam" id="3.30.70.270:FF:000020">
    <property type="entry name" value="Transposon Tf2-6 polyprotein-like Protein"/>
    <property type="match status" value="1"/>
</dbReference>
<feature type="domain" description="Reverse transcriptase/retrotransposon-derived protein RNase H-like" evidence="8">
    <location>
        <begin position="49"/>
        <end position="147"/>
    </location>
</feature>
<feature type="region of interest" description="Disordered" evidence="7">
    <location>
        <begin position="202"/>
        <end position="224"/>
    </location>
</feature>
<evidence type="ECO:0000256" key="2">
    <source>
        <dbReference type="ARBA" id="ARBA00022695"/>
    </source>
</evidence>
<dbReference type="Gene3D" id="3.30.70.270">
    <property type="match status" value="1"/>
</dbReference>
<dbReference type="SUPFAM" id="SSF56672">
    <property type="entry name" value="DNA/RNA polymerases"/>
    <property type="match status" value="1"/>
</dbReference>
<evidence type="ECO:0000259" key="8">
    <source>
        <dbReference type="Pfam" id="PF17919"/>
    </source>
</evidence>
<reference evidence="10" key="1">
    <citation type="submission" date="2015-11" db="EMBL/GenBank/DDBJ databases">
        <title>De novo transcriptome assembly of four potential Pierce s Disease insect vectors from Arizona vineyards.</title>
        <authorList>
            <person name="Tassone E.E."/>
        </authorList>
    </citation>
    <scope>NUCLEOTIDE SEQUENCE</scope>
</reference>
<dbReference type="FunFam" id="3.10.20.370:FF:000001">
    <property type="entry name" value="Retrovirus-related Pol polyprotein from transposon 17.6-like protein"/>
    <property type="match status" value="1"/>
</dbReference>
<dbReference type="AlphaFoldDB" id="A0A1B6HPW1"/>
<evidence type="ECO:0000256" key="4">
    <source>
        <dbReference type="ARBA" id="ARBA00022759"/>
    </source>
</evidence>
<dbReference type="GO" id="GO:0003964">
    <property type="term" value="F:RNA-directed DNA polymerase activity"/>
    <property type="evidence" value="ECO:0007669"/>
    <property type="project" value="UniProtKB-KW"/>
</dbReference>
<dbReference type="FunFam" id="1.10.340.70:FF:000001">
    <property type="entry name" value="Retrovirus-related Pol polyprotein from transposon gypsy-like Protein"/>
    <property type="match status" value="1"/>
</dbReference>
<keyword evidence="6" id="KW-0511">Multifunctional enzyme</keyword>
<gene>
    <name evidence="10" type="ORF">g.47828</name>
</gene>
<evidence type="ECO:0000256" key="1">
    <source>
        <dbReference type="ARBA" id="ARBA00012493"/>
    </source>
</evidence>
<evidence type="ECO:0000313" key="10">
    <source>
        <dbReference type="EMBL" id="JAS76727.1"/>
    </source>
</evidence>
<feature type="compositionally biased region" description="Polar residues" evidence="7">
    <location>
        <begin position="205"/>
        <end position="224"/>
    </location>
</feature>
<dbReference type="InterPro" id="IPR043128">
    <property type="entry name" value="Rev_trsase/Diguanyl_cyclase"/>
</dbReference>
<keyword evidence="2" id="KW-0808">Transferase</keyword>
<dbReference type="Gene3D" id="1.10.340.70">
    <property type="match status" value="1"/>
</dbReference>
<dbReference type="GO" id="GO:0004519">
    <property type="term" value="F:endonuclease activity"/>
    <property type="evidence" value="ECO:0007669"/>
    <property type="project" value="UniProtKB-KW"/>
</dbReference>
<name>A0A1B6HPW1_9HEMI</name>
<accession>A0A1B6HPW1</accession>
<dbReference type="Pfam" id="PF17919">
    <property type="entry name" value="RT_RNaseH_2"/>
    <property type="match status" value="1"/>
</dbReference>
<feature type="domain" description="Integrase zinc-binding" evidence="9">
    <location>
        <begin position="288"/>
        <end position="346"/>
    </location>
</feature>
<sequence length="360" mass="40686">IDSYPTPKNLKQLSRFLGMCSYYSRFIKGFSQISEPLNSLKRKGVPYRWGPSQEEAFKTLKAILVSSPVLRLPDFEKPFTLQTDASGTAVGAVLSQETLDGSLAPVAYASRALNLHEKNYSTFELEALAVVFALEKFRTYLEHREFSLFVDNSALSWLLNHPRQIGKIARWIALINTFKFQVSHIKGKENVVADCLSRLYEEDPTTPQQHDTSSTPSTSKPQNPTSKCLILFSLPEAFQDIREHQALDPELKNIIKSIKSGQHPPNYEIIDNVLVYKTPSQSRPRVVVPKKLHHMLFAMYHTSPVGAHLGISKTLNRLKRTFYSSDLTTTITNMVKSCLQCQRCKQAPNTKYGYLSSDLA</sequence>
<keyword evidence="2" id="KW-0548">Nucleotidyltransferase</keyword>
<dbReference type="InterPro" id="IPR050951">
    <property type="entry name" value="Retrovirus_Pol_polyprotein"/>
</dbReference>
<evidence type="ECO:0000259" key="9">
    <source>
        <dbReference type="Pfam" id="PF17921"/>
    </source>
</evidence>
<keyword evidence="4" id="KW-0378">Hydrolase</keyword>
<evidence type="ECO:0000256" key="7">
    <source>
        <dbReference type="SAM" id="MobiDB-lite"/>
    </source>
</evidence>
<keyword evidence="3" id="KW-0540">Nuclease</keyword>
<proteinExistence type="predicted"/>
<evidence type="ECO:0000256" key="5">
    <source>
        <dbReference type="ARBA" id="ARBA00022918"/>
    </source>
</evidence>
<dbReference type="CDD" id="cd09274">
    <property type="entry name" value="RNase_HI_RT_Ty3"/>
    <property type="match status" value="1"/>
</dbReference>
<protein>
    <recommendedName>
        <fullName evidence="1">RNA-directed DNA polymerase</fullName>
        <ecNumber evidence="1">2.7.7.49</ecNumber>
    </recommendedName>
</protein>
<dbReference type="Pfam" id="PF17921">
    <property type="entry name" value="Integrase_H2C2"/>
    <property type="match status" value="1"/>
</dbReference>
<evidence type="ECO:0000256" key="3">
    <source>
        <dbReference type="ARBA" id="ARBA00022722"/>
    </source>
</evidence>